<keyword evidence="3 8" id="KW-0597">Phosphoprotein</keyword>
<evidence type="ECO:0000256" key="2">
    <source>
        <dbReference type="ARBA" id="ARBA00022490"/>
    </source>
</evidence>
<dbReference type="SMART" id="SM00448">
    <property type="entry name" value="REC"/>
    <property type="match status" value="1"/>
</dbReference>
<feature type="domain" description="HTH araC/xylS-type" evidence="9">
    <location>
        <begin position="439"/>
        <end position="537"/>
    </location>
</feature>
<comment type="subcellular location">
    <subcellularLocation>
        <location evidence="1">Cytoplasm</location>
    </subcellularLocation>
</comment>
<protein>
    <submittedName>
        <fullName evidence="11">Response regulator</fullName>
    </submittedName>
</protein>
<keyword evidence="6" id="KW-0238">DNA-binding</keyword>
<evidence type="ECO:0000256" key="5">
    <source>
        <dbReference type="ARBA" id="ARBA00023015"/>
    </source>
</evidence>
<dbReference type="KEGG" id="plig:NAG76_12450"/>
<feature type="modified residue" description="4-aspartylphosphate" evidence="8">
    <location>
        <position position="55"/>
    </location>
</feature>
<dbReference type="SUPFAM" id="SSF46689">
    <property type="entry name" value="Homeodomain-like"/>
    <property type="match status" value="1"/>
</dbReference>
<dbReference type="InterPro" id="IPR020449">
    <property type="entry name" value="Tscrpt_reg_AraC-type_HTH"/>
</dbReference>
<evidence type="ECO:0000259" key="10">
    <source>
        <dbReference type="PROSITE" id="PS50110"/>
    </source>
</evidence>
<keyword evidence="4" id="KW-0902">Two-component regulatory system</keyword>
<evidence type="ECO:0000256" key="6">
    <source>
        <dbReference type="ARBA" id="ARBA00023125"/>
    </source>
</evidence>
<dbReference type="Pfam" id="PF00072">
    <property type="entry name" value="Response_reg"/>
    <property type="match status" value="1"/>
</dbReference>
<keyword evidence="7" id="KW-0804">Transcription</keyword>
<evidence type="ECO:0000256" key="1">
    <source>
        <dbReference type="ARBA" id="ARBA00004496"/>
    </source>
</evidence>
<dbReference type="InterPro" id="IPR051552">
    <property type="entry name" value="HptR"/>
</dbReference>
<proteinExistence type="predicted"/>
<keyword evidence="2" id="KW-0963">Cytoplasm</keyword>
<evidence type="ECO:0000259" key="9">
    <source>
        <dbReference type="PROSITE" id="PS01124"/>
    </source>
</evidence>
<dbReference type="PRINTS" id="PR00032">
    <property type="entry name" value="HTHARAC"/>
</dbReference>
<dbReference type="InterPro" id="IPR018062">
    <property type="entry name" value="HTH_AraC-typ_CS"/>
</dbReference>
<dbReference type="InterPro" id="IPR011006">
    <property type="entry name" value="CheY-like_superfamily"/>
</dbReference>
<dbReference type="EMBL" id="CP097899">
    <property type="protein sequence ID" value="URN92663.1"/>
    <property type="molecule type" value="Genomic_DNA"/>
</dbReference>
<dbReference type="SMART" id="SM00342">
    <property type="entry name" value="HTH_ARAC"/>
    <property type="match status" value="1"/>
</dbReference>
<dbReference type="Proteomes" id="UP001056756">
    <property type="component" value="Chromosome"/>
</dbReference>
<evidence type="ECO:0000313" key="11">
    <source>
        <dbReference type="EMBL" id="URN92663.1"/>
    </source>
</evidence>
<evidence type="ECO:0000256" key="3">
    <source>
        <dbReference type="ARBA" id="ARBA00022553"/>
    </source>
</evidence>
<dbReference type="PROSITE" id="PS50110">
    <property type="entry name" value="RESPONSE_REGULATORY"/>
    <property type="match status" value="1"/>
</dbReference>
<dbReference type="PROSITE" id="PS01124">
    <property type="entry name" value="HTH_ARAC_FAMILY_2"/>
    <property type="match status" value="1"/>
</dbReference>
<dbReference type="GO" id="GO:0000160">
    <property type="term" value="P:phosphorelay signal transduction system"/>
    <property type="evidence" value="ECO:0007669"/>
    <property type="project" value="UniProtKB-KW"/>
</dbReference>
<feature type="domain" description="Response regulatory" evidence="10">
    <location>
        <begin position="3"/>
        <end position="120"/>
    </location>
</feature>
<gene>
    <name evidence="11" type="ORF">NAG76_12450</name>
</gene>
<evidence type="ECO:0000256" key="8">
    <source>
        <dbReference type="PROSITE-ProRule" id="PRU00169"/>
    </source>
</evidence>
<organism evidence="11 12">
    <name type="scientific">Candidatus Pristimantibacillus lignocellulolyticus</name>
    <dbReference type="NCBI Taxonomy" id="2994561"/>
    <lineage>
        <taxon>Bacteria</taxon>
        <taxon>Bacillati</taxon>
        <taxon>Bacillota</taxon>
        <taxon>Bacilli</taxon>
        <taxon>Bacillales</taxon>
        <taxon>Paenibacillaceae</taxon>
        <taxon>Candidatus Pristimantibacillus</taxon>
    </lineage>
</organism>
<evidence type="ECO:0000256" key="4">
    <source>
        <dbReference type="ARBA" id="ARBA00023012"/>
    </source>
</evidence>
<dbReference type="SUPFAM" id="SSF52172">
    <property type="entry name" value="CheY-like"/>
    <property type="match status" value="1"/>
</dbReference>
<dbReference type="Gene3D" id="1.10.10.60">
    <property type="entry name" value="Homeodomain-like"/>
    <property type="match status" value="2"/>
</dbReference>
<dbReference type="PROSITE" id="PS00041">
    <property type="entry name" value="HTH_ARAC_FAMILY_1"/>
    <property type="match status" value="1"/>
</dbReference>
<dbReference type="GO" id="GO:0043565">
    <property type="term" value="F:sequence-specific DNA binding"/>
    <property type="evidence" value="ECO:0007669"/>
    <property type="project" value="InterPro"/>
</dbReference>
<dbReference type="Pfam" id="PF12833">
    <property type="entry name" value="HTH_18"/>
    <property type="match status" value="1"/>
</dbReference>
<dbReference type="InterPro" id="IPR009057">
    <property type="entry name" value="Homeodomain-like_sf"/>
</dbReference>
<dbReference type="InterPro" id="IPR018060">
    <property type="entry name" value="HTH_AraC"/>
</dbReference>
<sequence>MIEILLVDDESYVTESLALTIPWIEIGVEAVYQASSALEAIEIMERQQIDILVTDIRMPEQTGLQLIEQVQSRWPNIRAILLTGYSDFEYAKKALKLKAVDYLLKPVNDEQFITCITAQVELLRNEWKRVEETLQQMYSRKGEHSLLQRQFMHDILLGRTYNEQAFATKLEQYEVKLQYGQSAILLTAQLAGRFINMDRDSSQLIEYAVGNIAEEIFPSPYRIWHSSAPHECVVIVITLPEDADRKLYDRRYVQQLCLEFQQQVSKHLDGGLSIVMSDWFTFPTTISQLYREALTALYRIQLHEPELVLLDAVANNMQPMNNALEELYKPPTFIHLLESAQWQSAKQKLDGLFHSDILQNQTRESIYEAFIAISNGIIYVAHKKGLDIRKIDPHGLNLLFDRGLISSAMNLKTWSYDLIDTLQLHFSESDSYQKKHIIKQVQELVNHELGIDTSVKTIADRVFLHPVYLSKLYKSETGESLGDFIIRMRMEKAVYMLKYTNKKIYEITTELGYQNPQYFSKIFRKYYGCTPNEFRDQ</sequence>
<dbReference type="InterPro" id="IPR001789">
    <property type="entry name" value="Sig_transdc_resp-reg_receiver"/>
</dbReference>
<dbReference type="GO" id="GO:0003700">
    <property type="term" value="F:DNA-binding transcription factor activity"/>
    <property type="evidence" value="ECO:0007669"/>
    <property type="project" value="InterPro"/>
</dbReference>
<evidence type="ECO:0000313" key="12">
    <source>
        <dbReference type="Proteomes" id="UP001056756"/>
    </source>
</evidence>
<dbReference type="Gene3D" id="3.40.50.2300">
    <property type="match status" value="1"/>
</dbReference>
<reference evidence="11" key="1">
    <citation type="submission" date="2022-05" db="EMBL/GenBank/DDBJ databases">
        <title>Novel bacterial taxa in a minimal lignocellulolytic consortium and its capacity to transform plastics disclosed by genome-resolved metagenomics.</title>
        <authorList>
            <person name="Rodriguez C.A.D."/>
            <person name="Diaz-Garcia L."/>
            <person name="Herrera K."/>
            <person name="Tarazona N.A."/>
            <person name="Sproer C."/>
            <person name="Overmann J."/>
            <person name="Jimenez D.J."/>
        </authorList>
    </citation>
    <scope>NUCLEOTIDE SEQUENCE</scope>
    <source>
        <strain evidence="11">MAG5</strain>
    </source>
</reference>
<dbReference type="PANTHER" id="PTHR42713">
    <property type="entry name" value="HISTIDINE KINASE-RELATED"/>
    <property type="match status" value="1"/>
</dbReference>
<dbReference type="AlphaFoldDB" id="A0A9J6Z9I5"/>
<evidence type="ECO:0000256" key="7">
    <source>
        <dbReference type="ARBA" id="ARBA00023163"/>
    </source>
</evidence>
<dbReference type="GO" id="GO:0005737">
    <property type="term" value="C:cytoplasm"/>
    <property type="evidence" value="ECO:0007669"/>
    <property type="project" value="UniProtKB-SubCell"/>
</dbReference>
<name>A0A9J6Z9I5_9BACL</name>
<keyword evidence="5" id="KW-0805">Transcription regulation</keyword>
<dbReference type="CDD" id="cd17536">
    <property type="entry name" value="REC_YesN-like"/>
    <property type="match status" value="1"/>
</dbReference>
<dbReference type="PANTHER" id="PTHR42713:SF3">
    <property type="entry name" value="TRANSCRIPTIONAL REGULATORY PROTEIN HPTR"/>
    <property type="match status" value="1"/>
</dbReference>
<accession>A0A9J6Z9I5</accession>